<keyword evidence="2" id="KW-1185">Reference proteome</keyword>
<name>A0A0P9DFZ0_9CHLR</name>
<comment type="caution">
    <text evidence="1">The sequence shown here is derived from an EMBL/GenBank/DDBJ whole genome shotgun (WGS) entry which is preliminary data.</text>
</comment>
<dbReference type="EMBL" id="LJCR01002310">
    <property type="protein sequence ID" value="KPV48916.1"/>
    <property type="molecule type" value="Genomic_DNA"/>
</dbReference>
<organism evidence="1 2">
    <name type="scientific">Kouleothrix aurantiaca</name>
    <dbReference type="NCBI Taxonomy" id="186479"/>
    <lineage>
        <taxon>Bacteria</taxon>
        <taxon>Bacillati</taxon>
        <taxon>Chloroflexota</taxon>
        <taxon>Chloroflexia</taxon>
        <taxon>Chloroflexales</taxon>
        <taxon>Roseiflexineae</taxon>
        <taxon>Roseiflexaceae</taxon>
        <taxon>Kouleothrix</taxon>
    </lineage>
</organism>
<evidence type="ECO:0000313" key="2">
    <source>
        <dbReference type="Proteomes" id="UP000050509"/>
    </source>
</evidence>
<dbReference type="Pfam" id="PF17236">
    <property type="entry name" value="SU10_MCP"/>
    <property type="match status" value="1"/>
</dbReference>
<sequence length="319" mass="34207">MAAVSGLGTIFNLPQYAGSIMLGASTDTPFLDAIGGLAYNDPDLLCNSVLFQWGVEDLPAAAQPAILEGADATFSEQSGTGPFNVVQIFQEAVDVSYSRQGSYMTLSPATSSFTSGDAAAIRDILAHQISLKIPKIRRDVNYSFVNGSYQLPANNATARKTRGLLSAISTNTTAAAGGALTEDMVLDMIQQVFDARGVMQEWEPTILVGSTKKRELTTIFVRNSQFQQQSRRVGGANCQAIESDFGLINVMTERTVPATVVGFAHLRLCRPRFMPVPGKGVFFAEPLAKTGSSDRYQIYGEAGLEYGDEARHAKITGLA</sequence>
<gene>
    <name evidence="1" type="ORF">SE17_35505</name>
</gene>
<dbReference type="AlphaFoldDB" id="A0A0P9DFZ0"/>
<reference evidence="1 2" key="1">
    <citation type="submission" date="2015-09" db="EMBL/GenBank/DDBJ databases">
        <title>Draft genome sequence of Kouleothrix aurantiaca JCM 19913.</title>
        <authorList>
            <person name="Hemp J."/>
        </authorList>
    </citation>
    <scope>NUCLEOTIDE SEQUENCE [LARGE SCALE GENOMIC DNA]</scope>
    <source>
        <strain evidence="1 2">COM-B</strain>
    </source>
</reference>
<protein>
    <submittedName>
        <fullName evidence="1">Uncharacterized protein</fullName>
    </submittedName>
</protein>
<evidence type="ECO:0000313" key="1">
    <source>
        <dbReference type="EMBL" id="KPV48916.1"/>
    </source>
</evidence>
<proteinExistence type="predicted"/>
<accession>A0A0P9DFZ0</accession>
<dbReference type="Proteomes" id="UP000050509">
    <property type="component" value="Unassembled WGS sequence"/>
</dbReference>
<dbReference type="InterPro" id="IPR035198">
    <property type="entry name" value="SU10_MCP"/>
</dbReference>